<sequence>MLIDINAYTGHWPFKRLLNNHCEGLLERMKEYGVDLSVITNLNGVFYKNTQSANEELYEEIRSKRAYKDRFLPFAIINPIYAGWKDDFKTCVKDFGMKGIRVFPNYHDYTITDPNLVELVKMARDHDVAVGLTMRIVDSRQRSWMDLATEWGLKDYVPLLREVPDARYMLLNLSTGLALPEEDEATLKNANVLFDTSGRHITHFAKVFNRFGKEKFAFGSHFPVFDYYTGLLRIESLRKEEADEADRALFRQGNAQRFLKL</sequence>
<organism evidence="2 3">
    <name type="scientific">Chitinophaga cymbidii</name>
    <dbReference type="NCBI Taxonomy" id="1096750"/>
    <lineage>
        <taxon>Bacteria</taxon>
        <taxon>Pseudomonadati</taxon>
        <taxon>Bacteroidota</taxon>
        <taxon>Chitinophagia</taxon>
        <taxon>Chitinophagales</taxon>
        <taxon>Chitinophagaceae</taxon>
        <taxon>Chitinophaga</taxon>
    </lineage>
</organism>
<reference evidence="2 3" key="1">
    <citation type="submission" date="2019-07" db="EMBL/GenBank/DDBJ databases">
        <title>Whole genome shotgun sequence of Chitinophaga cymbidii NBRC 109752.</title>
        <authorList>
            <person name="Hosoyama A."/>
            <person name="Uohara A."/>
            <person name="Ohji S."/>
            <person name="Ichikawa N."/>
        </authorList>
    </citation>
    <scope>NUCLEOTIDE SEQUENCE [LARGE SCALE GENOMIC DNA]</scope>
    <source>
        <strain evidence="2 3">NBRC 109752</strain>
    </source>
</reference>
<accession>A0A512RMG1</accession>
<dbReference type="GO" id="GO:0016787">
    <property type="term" value="F:hydrolase activity"/>
    <property type="evidence" value="ECO:0007669"/>
    <property type="project" value="InterPro"/>
</dbReference>
<dbReference type="Gene3D" id="3.20.20.140">
    <property type="entry name" value="Metal-dependent hydrolases"/>
    <property type="match status" value="1"/>
</dbReference>
<gene>
    <name evidence="2" type="ORF">CCY01nite_31560</name>
</gene>
<dbReference type="InterPro" id="IPR006680">
    <property type="entry name" value="Amidohydro-rel"/>
</dbReference>
<keyword evidence="3" id="KW-1185">Reference proteome</keyword>
<name>A0A512RMG1_9BACT</name>
<comment type="caution">
    <text evidence="2">The sequence shown here is derived from an EMBL/GenBank/DDBJ whole genome shotgun (WGS) entry which is preliminary data.</text>
</comment>
<dbReference type="RefSeq" id="WP_146863857.1">
    <property type="nucleotide sequence ID" value="NZ_BKAU01000003.1"/>
</dbReference>
<evidence type="ECO:0000313" key="2">
    <source>
        <dbReference type="EMBL" id="GEP96896.1"/>
    </source>
</evidence>
<feature type="domain" description="Amidohydrolase-related" evidence="1">
    <location>
        <begin position="49"/>
        <end position="261"/>
    </location>
</feature>
<evidence type="ECO:0000313" key="3">
    <source>
        <dbReference type="Proteomes" id="UP000321436"/>
    </source>
</evidence>
<dbReference type="InterPro" id="IPR032466">
    <property type="entry name" value="Metal_Hydrolase"/>
</dbReference>
<evidence type="ECO:0000259" key="1">
    <source>
        <dbReference type="Pfam" id="PF04909"/>
    </source>
</evidence>
<dbReference type="Proteomes" id="UP000321436">
    <property type="component" value="Unassembled WGS sequence"/>
</dbReference>
<dbReference type="OrthoDB" id="641578at2"/>
<proteinExistence type="predicted"/>
<dbReference type="SUPFAM" id="SSF51556">
    <property type="entry name" value="Metallo-dependent hydrolases"/>
    <property type="match status" value="1"/>
</dbReference>
<dbReference type="EMBL" id="BKAU01000003">
    <property type="protein sequence ID" value="GEP96896.1"/>
    <property type="molecule type" value="Genomic_DNA"/>
</dbReference>
<dbReference type="Pfam" id="PF04909">
    <property type="entry name" value="Amidohydro_2"/>
    <property type="match status" value="1"/>
</dbReference>
<protein>
    <recommendedName>
        <fullName evidence="1">Amidohydrolase-related domain-containing protein</fullName>
    </recommendedName>
</protein>
<dbReference type="AlphaFoldDB" id="A0A512RMG1"/>